<keyword evidence="3" id="KW-0862">Zinc</keyword>
<dbReference type="InterPro" id="IPR040234">
    <property type="entry name" value="QC/QCL"/>
</dbReference>
<accession>A0A9P6LZT8</accession>
<dbReference type="GO" id="GO:0008233">
    <property type="term" value="F:peptidase activity"/>
    <property type="evidence" value="ECO:0007669"/>
    <property type="project" value="UniProtKB-KW"/>
</dbReference>
<dbReference type="GO" id="GO:0008270">
    <property type="term" value="F:zinc ion binding"/>
    <property type="evidence" value="ECO:0007669"/>
    <property type="project" value="TreeGrafter"/>
</dbReference>
<dbReference type="GO" id="GO:0016603">
    <property type="term" value="F:glutaminyl-peptide cyclotransferase activity"/>
    <property type="evidence" value="ECO:0007669"/>
    <property type="project" value="InterPro"/>
</dbReference>
<evidence type="ECO:0000256" key="4">
    <source>
        <dbReference type="SAM" id="MobiDB-lite"/>
    </source>
</evidence>
<dbReference type="OrthoDB" id="3907302at2759"/>
<keyword evidence="1" id="KW-0808">Transferase</keyword>
<dbReference type="Proteomes" id="UP000738359">
    <property type="component" value="Unassembled WGS sequence"/>
</dbReference>
<comment type="caution">
    <text evidence="6">The sequence shown here is derived from an EMBL/GenBank/DDBJ whole genome shotgun (WGS) entry which is preliminary data.</text>
</comment>
<dbReference type="Gene3D" id="3.40.630.10">
    <property type="entry name" value="Zn peptidases"/>
    <property type="match status" value="1"/>
</dbReference>
<feature type="domain" description="Peptidase M28" evidence="5">
    <location>
        <begin position="184"/>
        <end position="349"/>
    </location>
</feature>
<feature type="region of interest" description="Disordered" evidence="4">
    <location>
        <begin position="371"/>
        <end position="404"/>
    </location>
</feature>
<dbReference type="SUPFAM" id="SSF53187">
    <property type="entry name" value="Zn-dependent exopeptidases"/>
    <property type="match status" value="1"/>
</dbReference>
<feature type="region of interest" description="Disordered" evidence="4">
    <location>
        <begin position="121"/>
        <end position="147"/>
    </location>
</feature>
<evidence type="ECO:0000256" key="1">
    <source>
        <dbReference type="ARBA" id="ARBA00022679"/>
    </source>
</evidence>
<dbReference type="AlphaFoldDB" id="A0A9P6LZT8"/>
<dbReference type="PANTHER" id="PTHR12283:SF6">
    <property type="entry name" value="GLUTAMINYL-PEPTIDE CYCLOTRANSFERASE-RELATED"/>
    <property type="match status" value="1"/>
</dbReference>
<protein>
    <recommendedName>
        <fullName evidence="3">Peptide hydrolase</fullName>
        <ecNumber evidence="3">3.4.-.-</ecNumber>
    </recommendedName>
</protein>
<dbReference type="EC" id="3.4.-.-" evidence="3"/>
<comment type="similarity">
    <text evidence="3">Belongs to the peptidase M28 family.</text>
</comment>
<keyword evidence="3" id="KW-0645">Protease</keyword>
<dbReference type="PANTHER" id="PTHR12283">
    <property type="entry name" value="GLUTAMINYL-PEPTIDE CYCLOTRANSFERASE"/>
    <property type="match status" value="1"/>
</dbReference>
<name>A0A9P6LZT8_MORAP</name>
<feature type="domain" description="Peptidase M28" evidence="5">
    <location>
        <begin position="418"/>
        <end position="468"/>
    </location>
</feature>
<dbReference type="InterPro" id="IPR037457">
    <property type="entry name" value="M28_QC"/>
</dbReference>
<dbReference type="InterPro" id="IPR007484">
    <property type="entry name" value="Peptidase_M28"/>
</dbReference>
<feature type="compositionally biased region" description="Acidic residues" evidence="4">
    <location>
        <begin position="387"/>
        <end position="404"/>
    </location>
</feature>
<dbReference type="CDD" id="cd03880">
    <property type="entry name" value="M28_QC_like"/>
    <property type="match status" value="1"/>
</dbReference>
<keyword evidence="7" id="KW-1185">Reference proteome</keyword>
<gene>
    <name evidence="6" type="ORF">BGZ70_010278</name>
</gene>
<dbReference type="GO" id="GO:0006508">
    <property type="term" value="P:proteolysis"/>
    <property type="evidence" value="ECO:0007669"/>
    <property type="project" value="UniProtKB-KW"/>
</dbReference>
<dbReference type="EMBL" id="JAAAHY010000910">
    <property type="protein sequence ID" value="KAF9955326.1"/>
    <property type="molecule type" value="Genomic_DNA"/>
</dbReference>
<evidence type="ECO:0000256" key="3">
    <source>
        <dbReference type="RuleBase" id="RU361240"/>
    </source>
</evidence>
<keyword evidence="3" id="KW-0378">Hydrolase</keyword>
<proteinExistence type="inferred from homology"/>
<sequence>MDNDSRTRNDNGLSTMRRGILLLVPAVVALIASSPSSSLIHASPSGMHARALQASSQSDLEMITSWEPSEPSRFNPHTGSLLAPFMIPRVAGTANNTRVQEYILDFFAKLNETSLAGVDMHNQPITAGGDKGQMKNTQKMKKKRSIQEREKLFRRAPGTPGTGWHLEKDTFVGQTPYGPKTFTNLIFTKNPRAENRLVLAAHFDSKYFPPTETKPASEWNGGEDTEPFVAATDSAAPCAILLDVAASLDRALDQPGRTDKDTTLQIVFFDGEEAFVAWTGTDSTYGSRHLAEKWANQTVPRSRTATGRNGGSTANNLEGIELMVLLDLLGTEKPNIPSYFSTTQWAHRHTMSIEQRLWDAKLHGAQILSKNKASASAGGDAEAGGLEGEEQSEDEMDQLEPEEPVEGFLSSAAPWGGIEDDHLPFLKRGVPIFHVIPTPFPTVWHTLADNADVISEEVVEGWANIFRTFTVEYLHLLRTMEHTRDEL</sequence>
<evidence type="ECO:0000313" key="7">
    <source>
        <dbReference type="Proteomes" id="UP000738359"/>
    </source>
</evidence>
<evidence type="ECO:0000256" key="2">
    <source>
        <dbReference type="ARBA" id="ARBA00023315"/>
    </source>
</evidence>
<keyword evidence="3" id="KW-0479">Metal-binding</keyword>
<evidence type="ECO:0000259" key="5">
    <source>
        <dbReference type="Pfam" id="PF04389"/>
    </source>
</evidence>
<evidence type="ECO:0000313" key="6">
    <source>
        <dbReference type="EMBL" id="KAF9955326.1"/>
    </source>
</evidence>
<organism evidence="6 7">
    <name type="scientific">Mortierella alpina</name>
    <name type="common">Oleaginous fungus</name>
    <name type="synonym">Mortierella renispora</name>
    <dbReference type="NCBI Taxonomy" id="64518"/>
    <lineage>
        <taxon>Eukaryota</taxon>
        <taxon>Fungi</taxon>
        <taxon>Fungi incertae sedis</taxon>
        <taxon>Mucoromycota</taxon>
        <taxon>Mortierellomycotina</taxon>
        <taxon>Mortierellomycetes</taxon>
        <taxon>Mortierellales</taxon>
        <taxon>Mortierellaceae</taxon>
        <taxon>Mortierella</taxon>
    </lineage>
</organism>
<reference evidence="6" key="1">
    <citation type="journal article" date="2020" name="Fungal Divers.">
        <title>Resolving the Mortierellaceae phylogeny through synthesis of multi-gene phylogenetics and phylogenomics.</title>
        <authorList>
            <person name="Vandepol N."/>
            <person name="Liber J."/>
            <person name="Desiro A."/>
            <person name="Na H."/>
            <person name="Kennedy M."/>
            <person name="Barry K."/>
            <person name="Grigoriev I.V."/>
            <person name="Miller A.N."/>
            <person name="O'Donnell K."/>
            <person name="Stajich J.E."/>
            <person name="Bonito G."/>
        </authorList>
    </citation>
    <scope>NUCLEOTIDE SEQUENCE</scope>
    <source>
        <strain evidence="6">CK1249</strain>
    </source>
</reference>
<dbReference type="Pfam" id="PF04389">
    <property type="entry name" value="Peptidase_M28"/>
    <property type="match status" value="2"/>
</dbReference>
<keyword evidence="2" id="KW-0012">Acyltransferase</keyword>